<name>A0A8J5LSR4_ZINOF</name>
<evidence type="ECO:0000313" key="4">
    <source>
        <dbReference type="Proteomes" id="UP000734854"/>
    </source>
</evidence>
<sequence>MGVSEGGDGGGMGVDCRVGTIVWVRRRNGSWWPGRILGQEELSASHLMSPRSGTPVKLLGREDASVDWYNLEKSKRVKEFRCGEFDACIEKAEASLGVPIKKREKYARREDAILHALELERKQLELKQPKQAIISNGITNKPLVTMKREFSNLPSADTFVRHDELSFQSDCAFHKAPLIKKPGLLFEENVSNCMISNDAKNNKPVGNTSGAVPQMRGLQDFGFPIARKKRIPQSVSLLTSTKFAENDLDTFVGFDDIVGGRGHANGGKSNLAIKNKRSHGGFSEESSIKKRDRRRPLVQVLQTSAKIQAPHCSNLDGYPHDFSLKEEQDHMGVCQAKRSSYIYLSADSIVSQDDKSNSSEETQSLSDQCGFNQPGSMAERCSTSEMSETNDYDTPRNYLDTEMEEQISGDIGGSLGSNCDPSQHHVSDEFEEIGNDEVPSSSNISTLHPFEQPANASAGVGISKWHIKGKRNHRSVVKMPIDGKICIASSDKWDCSTRETANVIRYTSSKMEMEPCPQKALDQGLVGEDFLNKQDDYRKQRHKLASKAARDLRRSRIGFHNLESDSHLMSTSAWEADEPPYGARGKYWEESDECYDPVYAVHAMRGIGTILFDVDLRVKASYQGERVPLVSLMSRLNAKAIVGHPIQIEILEDDSTAEYLCVNHVGQDEHTAEQPVWRTARRTVMQRVPRSNPVVSSLEDDEVVGSRYQNASPSFVYPNRTENVPKIANKKVSHHQQHQSSSGKIQKRSHKRLSLPSQKTRTLSSFTVDKRFGGGVVKALHGKGSNMFSGLIEPAGQVPSVTCVPMKIAFSRILEAIGRPSALSNRVRIAIQQ</sequence>
<dbReference type="InterPro" id="IPR000313">
    <property type="entry name" value="PWWP_dom"/>
</dbReference>
<dbReference type="AlphaFoldDB" id="A0A8J5LSR4"/>
<accession>A0A8J5LSR4</accession>
<dbReference type="PROSITE" id="PS50812">
    <property type="entry name" value="PWWP"/>
    <property type="match status" value="1"/>
</dbReference>
<keyword evidence="4" id="KW-1185">Reference proteome</keyword>
<feature type="compositionally biased region" description="Polar residues" evidence="1">
    <location>
        <begin position="359"/>
        <end position="389"/>
    </location>
</feature>
<organism evidence="3 4">
    <name type="scientific">Zingiber officinale</name>
    <name type="common">Ginger</name>
    <name type="synonym">Amomum zingiber</name>
    <dbReference type="NCBI Taxonomy" id="94328"/>
    <lineage>
        <taxon>Eukaryota</taxon>
        <taxon>Viridiplantae</taxon>
        <taxon>Streptophyta</taxon>
        <taxon>Embryophyta</taxon>
        <taxon>Tracheophyta</taxon>
        <taxon>Spermatophyta</taxon>
        <taxon>Magnoliopsida</taxon>
        <taxon>Liliopsida</taxon>
        <taxon>Zingiberales</taxon>
        <taxon>Zingiberaceae</taxon>
        <taxon>Zingiber</taxon>
    </lineage>
</organism>
<evidence type="ECO:0000256" key="1">
    <source>
        <dbReference type="SAM" id="MobiDB-lite"/>
    </source>
</evidence>
<evidence type="ECO:0000313" key="3">
    <source>
        <dbReference type="EMBL" id="KAG6533204.1"/>
    </source>
</evidence>
<feature type="region of interest" description="Disordered" evidence="1">
    <location>
        <begin position="352"/>
        <end position="396"/>
    </location>
</feature>
<proteinExistence type="predicted"/>
<dbReference type="PANTHER" id="PTHR33697">
    <property type="entry name" value="T17B22.17 PROTEIN-RELATED"/>
    <property type="match status" value="1"/>
</dbReference>
<dbReference type="Pfam" id="PF00855">
    <property type="entry name" value="PWWP"/>
    <property type="match status" value="1"/>
</dbReference>
<protein>
    <recommendedName>
        <fullName evidence="2">PWWP domain-containing protein</fullName>
    </recommendedName>
</protein>
<reference evidence="3 4" key="1">
    <citation type="submission" date="2020-08" db="EMBL/GenBank/DDBJ databases">
        <title>Plant Genome Project.</title>
        <authorList>
            <person name="Zhang R.-G."/>
        </authorList>
    </citation>
    <scope>NUCLEOTIDE SEQUENCE [LARGE SCALE GENOMIC DNA]</scope>
    <source>
        <tissue evidence="3">Rhizome</tissue>
    </source>
</reference>
<dbReference type="Proteomes" id="UP000734854">
    <property type="component" value="Unassembled WGS sequence"/>
</dbReference>
<evidence type="ECO:0000259" key="2">
    <source>
        <dbReference type="PROSITE" id="PS50812"/>
    </source>
</evidence>
<comment type="caution">
    <text evidence="3">The sequence shown here is derived from an EMBL/GenBank/DDBJ whole genome shotgun (WGS) entry which is preliminary data.</text>
</comment>
<dbReference type="InterPro" id="IPR044679">
    <property type="entry name" value="PWWP2-like"/>
</dbReference>
<gene>
    <name evidence="3" type="ORF">ZIOFF_007070</name>
</gene>
<feature type="domain" description="PWWP" evidence="2">
    <location>
        <begin position="18"/>
        <end position="80"/>
    </location>
</feature>
<feature type="region of interest" description="Disordered" evidence="1">
    <location>
        <begin position="730"/>
        <end position="760"/>
    </location>
</feature>
<dbReference type="PANTHER" id="PTHR33697:SF2">
    <property type="entry name" value="T17B22.17 PROTEIN"/>
    <property type="match status" value="1"/>
</dbReference>
<dbReference type="CDD" id="cd05162">
    <property type="entry name" value="PWWP"/>
    <property type="match status" value="1"/>
</dbReference>
<feature type="region of interest" description="Disordered" evidence="1">
    <location>
        <begin position="268"/>
        <end position="294"/>
    </location>
</feature>
<dbReference type="EMBL" id="JACMSC010000002">
    <property type="protein sequence ID" value="KAG6533204.1"/>
    <property type="molecule type" value="Genomic_DNA"/>
</dbReference>
<dbReference type="OrthoDB" id="1908535at2759"/>